<reference evidence="1" key="1">
    <citation type="submission" date="2006-10" db="EMBL/GenBank/DDBJ databases">
        <authorList>
            <person name="Amadeo P."/>
            <person name="Zhao Q."/>
            <person name="Wortman J."/>
            <person name="Fraser-Liggett C."/>
            <person name="Carlton J."/>
        </authorList>
    </citation>
    <scope>NUCLEOTIDE SEQUENCE</scope>
    <source>
        <strain evidence="1">G3</strain>
    </source>
</reference>
<protein>
    <submittedName>
        <fullName evidence="1">Uncharacterized protein</fullName>
    </submittedName>
</protein>
<name>A2GAM8_TRIV3</name>
<dbReference type="VEuPathDB" id="TrichDB:TVAG_408560"/>
<gene>
    <name evidence="1" type="ORF">TVAG_408560</name>
</gene>
<reference evidence="1" key="2">
    <citation type="journal article" date="2007" name="Science">
        <title>Draft genome sequence of the sexually transmitted pathogen Trichomonas vaginalis.</title>
        <authorList>
            <person name="Carlton J.M."/>
            <person name="Hirt R.P."/>
            <person name="Silva J.C."/>
            <person name="Delcher A.L."/>
            <person name="Schatz M."/>
            <person name="Zhao Q."/>
            <person name="Wortman J.R."/>
            <person name="Bidwell S.L."/>
            <person name="Alsmark U.C.M."/>
            <person name="Besteiro S."/>
            <person name="Sicheritz-Ponten T."/>
            <person name="Noel C.J."/>
            <person name="Dacks J.B."/>
            <person name="Foster P.G."/>
            <person name="Simillion C."/>
            <person name="Van de Peer Y."/>
            <person name="Miranda-Saavedra D."/>
            <person name="Barton G.J."/>
            <person name="Westrop G.D."/>
            <person name="Mueller S."/>
            <person name="Dessi D."/>
            <person name="Fiori P.L."/>
            <person name="Ren Q."/>
            <person name="Paulsen I."/>
            <person name="Zhang H."/>
            <person name="Bastida-Corcuera F.D."/>
            <person name="Simoes-Barbosa A."/>
            <person name="Brown M.T."/>
            <person name="Hayes R.D."/>
            <person name="Mukherjee M."/>
            <person name="Okumura C.Y."/>
            <person name="Schneider R."/>
            <person name="Smith A.J."/>
            <person name="Vanacova S."/>
            <person name="Villalvazo M."/>
            <person name="Haas B.J."/>
            <person name="Pertea M."/>
            <person name="Feldblyum T.V."/>
            <person name="Utterback T.R."/>
            <person name="Shu C.L."/>
            <person name="Osoegawa K."/>
            <person name="de Jong P.J."/>
            <person name="Hrdy I."/>
            <person name="Horvathova L."/>
            <person name="Zubacova Z."/>
            <person name="Dolezal P."/>
            <person name="Malik S.B."/>
            <person name="Logsdon J.M. Jr."/>
            <person name="Henze K."/>
            <person name="Gupta A."/>
            <person name="Wang C.C."/>
            <person name="Dunne R.L."/>
            <person name="Upcroft J.A."/>
            <person name="Upcroft P."/>
            <person name="White O."/>
            <person name="Salzberg S.L."/>
            <person name="Tang P."/>
            <person name="Chiu C.-H."/>
            <person name="Lee Y.-S."/>
            <person name="Embley T.M."/>
            <person name="Coombs G.H."/>
            <person name="Mottram J.C."/>
            <person name="Tachezy J."/>
            <person name="Fraser-Liggett C.M."/>
            <person name="Johnson P.J."/>
        </authorList>
    </citation>
    <scope>NUCLEOTIDE SEQUENCE [LARGE SCALE GENOMIC DNA]</scope>
    <source>
        <strain evidence="1">G3</strain>
    </source>
</reference>
<sequence length="110" mass="13139">MSKEIPEDLRKEITEDQNAFLGEEEEEELCEYPDDEDSEQRMQDLWQEIENAGDDEETIKLKKEIGEKFCQKYPKDFAKQKAFIERINGMSYDQVSRISDNLMEKMYNIL</sequence>
<dbReference type="VEuPathDB" id="TrichDB:TVAGG3_0071610"/>
<dbReference type="InParanoid" id="A2GAM8"/>
<proteinExistence type="predicted"/>
<dbReference type="AlphaFoldDB" id="A2GAM8"/>
<evidence type="ECO:0000313" key="1">
    <source>
        <dbReference type="EMBL" id="EAX85790.1"/>
    </source>
</evidence>
<accession>A2GAM8</accession>
<organism evidence="1 2">
    <name type="scientific">Trichomonas vaginalis (strain ATCC PRA-98 / G3)</name>
    <dbReference type="NCBI Taxonomy" id="412133"/>
    <lineage>
        <taxon>Eukaryota</taxon>
        <taxon>Metamonada</taxon>
        <taxon>Parabasalia</taxon>
        <taxon>Trichomonadida</taxon>
        <taxon>Trichomonadidae</taxon>
        <taxon>Trichomonas</taxon>
    </lineage>
</organism>
<dbReference type="KEGG" id="tva:4743433"/>
<evidence type="ECO:0000313" key="2">
    <source>
        <dbReference type="Proteomes" id="UP000001542"/>
    </source>
</evidence>
<keyword evidence="2" id="KW-1185">Reference proteome</keyword>
<dbReference type="Proteomes" id="UP000001542">
    <property type="component" value="Unassembled WGS sequence"/>
</dbReference>
<dbReference type="RefSeq" id="XP_001298720.1">
    <property type="nucleotide sequence ID" value="XM_001298719.1"/>
</dbReference>
<dbReference type="EMBL" id="DS114832">
    <property type="protein sequence ID" value="EAX85790.1"/>
    <property type="molecule type" value="Genomic_DNA"/>
</dbReference>